<dbReference type="Pfam" id="PF04118">
    <property type="entry name" value="Dopey_N"/>
    <property type="match status" value="1"/>
</dbReference>
<feature type="domain" description="DOP1-like middle TPR" evidence="8">
    <location>
        <begin position="345"/>
        <end position="520"/>
    </location>
</feature>
<accession>A0A1D8NP06</accession>
<dbReference type="InterPro" id="IPR007249">
    <property type="entry name" value="DOP1_N"/>
</dbReference>
<feature type="domain" description="DOP1 N-terminal" evidence="7">
    <location>
        <begin position="18"/>
        <end position="339"/>
    </location>
</feature>
<keyword evidence="4" id="KW-0333">Golgi apparatus</keyword>
<evidence type="ECO:0000259" key="7">
    <source>
        <dbReference type="Pfam" id="PF04118"/>
    </source>
</evidence>
<evidence type="ECO:0000256" key="3">
    <source>
        <dbReference type="ARBA" id="ARBA00022927"/>
    </source>
</evidence>
<dbReference type="GO" id="GO:0000139">
    <property type="term" value="C:Golgi membrane"/>
    <property type="evidence" value="ECO:0007669"/>
    <property type="project" value="UniProtKB-SubCell"/>
</dbReference>
<dbReference type="GO" id="GO:0015031">
    <property type="term" value="P:protein transport"/>
    <property type="evidence" value="ECO:0007669"/>
    <property type="project" value="UniProtKB-KW"/>
</dbReference>
<evidence type="ECO:0000256" key="4">
    <source>
        <dbReference type="ARBA" id="ARBA00023034"/>
    </source>
</evidence>
<dbReference type="KEGG" id="yli:2907833"/>
<dbReference type="Pfam" id="PF24598">
    <property type="entry name" value="DOP1_C"/>
    <property type="match status" value="1"/>
</dbReference>
<protein>
    <submittedName>
        <fullName evidence="10">Uncharacterized protein</fullName>
    </submittedName>
</protein>
<evidence type="ECO:0000259" key="8">
    <source>
        <dbReference type="Pfam" id="PF24597"/>
    </source>
</evidence>
<keyword evidence="3" id="KW-0653">Protein transport</keyword>
<dbReference type="Proteomes" id="UP000182444">
    <property type="component" value="Chromosome 1F"/>
</dbReference>
<dbReference type="PANTHER" id="PTHR14042:SF24">
    <property type="entry name" value="PROTEIN DOPEY-1 HOMOLOG"/>
    <property type="match status" value="1"/>
</dbReference>
<comment type="subcellular location">
    <subcellularLocation>
        <location evidence="1">Golgi apparatus membrane</location>
        <topology evidence="1">Peripheral membrane protein</topology>
    </subcellularLocation>
</comment>
<sequence length="1624" mass="180883">MFRSISPLPFWSKDATQDPKMKKYTSALEKSLALWDSVDEWADYISFIGKLQKALKSHSNPSYLPLQSEIASKLAWCLLPNLPSGVHQKTLEVYRQVFEILRGIGDYHKSLDGKSVDPVAQGIRVWLPGLLPLMAYASINVKPILIEVLQEDIVEKLPQATLKTTIRPLLLSLLPGIDDESSESFQACFDLIQKLKLRLHDEPYFWQCFFLTIVSAPDKRQGALVYAYKELPQFSKVEGINESDKIIHSLSYEAQSAVTPECGLLIRAFCRGLEDDQLLVQRGFLELLVKNLPLDSPVITGLASKSDISLLMTSACAAVLRKDMSLNRRLWAWLLGPDDVSMKEYFTTHGRDALVQGILALSSPVRASKISLSLMDRWEIGSTVIPEILTPIIQSVYDCEKRPDYQDIVLSASAFVDSVEAINIWADIQKMLKTGSLSLALFTLQTFNLSDEEMIVKHAPLALLSHLLSGRFSQWKEWNEIATLLIELIPERAFLPVEHSTLTDGDFQVSTIESKVEEYYDGEWADGYGAADVYLLLLQTSTRLADEFFQKVTAECSNNPAIFSKLALIISELQAKQVSGFKSEQLEKTLQLAGEEAVAQFDPFSSSPLPSLPPVAVLGWTRLYPLFPANLLALVGYIFTSLTPNSQYYNGPFHNAELVKALWSLQAVHGSDDREVEAALSILFSKPCDEKSQVFSAIWQHSLSAPNFSKLLARPLFLYLDLLPLPTSQLELYGSNAGKNKFLASDVSSNELISLAFASEKSLAGSYWLNTVASSGSCDKLFSLLLDPLSKSAFFSRPTVEGKLLFEESDDLALFAYHVSALTKVLSANNSSMAKFHFNKEEVEEFDINDYYEGKSTYAAWTANLMAHFLQFQAVDTLAYSSALSAVLKLCSILLDSPLFPTSKANWEVFVRVLVTKLSDLVNQDSELQVIVLAVLAKALQALDLSMTLSKSEKFIGNGPVDIPLVSETSDVNIPGVFIAVVLHGLSSRKGVIISSGWIHFLECLLGIYSTDLFQISIAIVERLCALVDGTPVASLQKLSTGSREVLVEVDDKDGEKDPAVGDTVTDVTAPLSDSIIPYLTGLEYCLESLYLAYTKVEASQEELNLNSTGWMTNVVNGVLSLEEPTKGNGYRMIVLLCFQNAVKSCFNLWRKVDGQEAEEYTLDSVVYLGQRLKFRARKILDKLFSFERGEVLQMLIELSEDDMPHVLKVLHVLDGSRPKLSVSQLLQSLSDDQKKSTASFLLAYVKSLSNDAVEDIYTDYMGFARTVMLNPVPYKEILSPTVQTLTIIGVKIDGSNFANRKVSKEISDAVVKLVGQVTDEQTLMKVVPVLRTILIDQDKVSSVLQGIVNNVVIPKRSFELLGVITQIPGTVKVWKSAVHDFFIEDNFVYEAPWPQILSKWSTCTKEVSELITGSSGVFNWGSRGNSVRRLCYLLLSGQEDQFVLHMKEIKGILDEIELESLFIALRAIVMRFSATHLVPIWPLVAHNLQVIFEGLLQGKETDNRIVMSACKLLDLVLVLNQEDFQLDQWLFVTDSSDAIYGHPYGILDQLAESTPVSSDDLHLEETSKRRPLLFGQKIGSLTSLAQLKPFFDRLSIYNYESVYALKETDQEACELDLLADIQE</sequence>
<evidence type="ECO:0000313" key="11">
    <source>
        <dbReference type="Proteomes" id="UP000182444"/>
    </source>
</evidence>
<dbReference type="eggNOG" id="KOG3613">
    <property type="taxonomic scope" value="Eukaryota"/>
</dbReference>
<comment type="similarity">
    <text evidence="6">Belongs to the DOP1 family.</text>
</comment>
<evidence type="ECO:0000259" key="9">
    <source>
        <dbReference type="Pfam" id="PF24598"/>
    </source>
</evidence>
<proteinExistence type="inferred from homology"/>
<dbReference type="RefSeq" id="XP_505578.3">
    <property type="nucleotide sequence ID" value="XM_505578.3"/>
</dbReference>
<dbReference type="GO" id="GO:0006895">
    <property type="term" value="P:Golgi to endosome transport"/>
    <property type="evidence" value="ECO:0007669"/>
    <property type="project" value="InterPro"/>
</dbReference>
<evidence type="ECO:0000256" key="5">
    <source>
        <dbReference type="ARBA" id="ARBA00023136"/>
    </source>
</evidence>
<evidence type="ECO:0000256" key="1">
    <source>
        <dbReference type="ARBA" id="ARBA00004395"/>
    </source>
</evidence>
<dbReference type="VEuPathDB" id="FungiDB:YALI1_F24469g"/>
<keyword evidence="2" id="KW-0813">Transport</keyword>
<dbReference type="EMBL" id="CP017558">
    <property type="protein sequence ID" value="AOW07365.1"/>
    <property type="molecule type" value="Genomic_DNA"/>
</dbReference>
<dbReference type="InterPro" id="IPR040314">
    <property type="entry name" value="DOP1"/>
</dbReference>
<reference evidence="10 11" key="1">
    <citation type="journal article" date="2016" name="PLoS ONE">
        <title>Sequence Assembly of Yarrowia lipolytica Strain W29/CLIB89 Shows Transposable Element Diversity.</title>
        <authorList>
            <person name="Magnan C."/>
            <person name="Yu J."/>
            <person name="Chang I."/>
            <person name="Jahn E."/>
            <person name="Kanomata Y."/>
            <person name="Wu J."/>
            <person name="Zeller M."/>
            <person name="Oakes M."/>
            <person name="Baldi P."/>
            <person name="Sandmeyer S."/>
        </authorList>
    </citation>
    <scope>NUCLEOTIDE SEQUENCE [LARGE SCALE GENOMIC DNA]</scope>
    <source>
        <strain evidence="11">CLIB89(W29)</strain>
    </source>
</reference>
<dbReference type="VEuPathDB" id="FungiDB:YALI0_F18436g"/>
<dbReference type="GO" id="GO:0005768">
    <property type="term" value="C:endosome"/>
    <property type="evidence" value="ECO:0007669"/>
    <property type="project" value="TreeGrafter"/>
</dbReference>
<evidence type="ECO:0000256" key="6">
    <source>
        <dbReference type="ARBA" id="ARBA00046326"/>
    </source>
</evidence>
<gene>
    <name evidence="10" type="ORF">YALI1_F24469g</name>
</gene>
<evidence type="ECO:0000256" key="2">
    <source>
        <dbReference type="ARBA" id="ARBA00022448"/>
    </source>
</evidence>
<dbReference type="PANTHER" id="PTHR14042">
    <property type="entry name" value="DOPEY-RELATED"/>
    <property type="match status" value="1"/>
</dbReference>
<dbReference type="GeneID" id="2907833"/>
<name>A0A1D8NP06_YARLL</name>
<organism evidence="10 11">
    <name type="scientific">Yarrowia lipolytica</name>
    <name type="common">Candida lipolytica</name>
    <dbReference type="NCBI Taxonomy" id="4952"/>
    <lineage>
        <taxon>Eukaryota</taxon>
        <taxon>Fungi</taxon>
        <taxon>Dikarya</taxon>
        <taxon>Ascomycota</taxon>
        <taxon>Saccharomycotina</taxon>
        <taxon>Dipodascomycetes</taxon>
        <taxon>Dipodascales</taxon>
        <taxon>Dipodascales incertae sedis</taxon>
        <taxon>Yarrowia</taxon>
    </lineage>
</organism>
<feature type="domain" description="DOP1-like C-terminal" evidence="9">
    <location>
        <begin position="1241"/>
        <end position="1605"/>
    </location>
</feature>
<dbReference type="GO" id="GO:0005829">
    <property type="term" value="C:cytosol"/>
    <property type="evidence" value="ECO:0007669"/>
    <property type="project" value="GOC"/>
</dbReference>
<dbReference type="InterPro" id="IPR056457">
    <property type="entry name" value="DOP1_C"/>
</dbReference>
<dbReference type="InterPro" id="IPR056458">
    <property type="entry name" value="TPR_DOP1_M"/>
</dbReference>
<dbReference type="Pfam" id="PF24597">
    <property type="entry name" value="TPR_DOP1_M"/>
    <property type="match status" value="1"/>
</dbReference>
<keyword evidence="5" id="KW-0472">Membrane</keyword>
<evidence type="ECO:0000313" key="10">
    <source>
        <dbReference type="EMBL" id="AOW07365.1"/>
    </source>
</evidence>
<dbReference type="GO" id="GO:0005802">
    <property type="term" value="C:trans-Golgi network"/>
    <property type="evidence" value="ECO:0007669"/>
    <property type="project" value="TreeGrafter"/>
</dbReference>